<reference evidence="3" key="2">
    <citation type="journal article" date="2010" name="PLoS Genet.">
        <title>Structure, function, and evolution of the Thiomonas spp. genome.</title>
        <authorList>
            <person name="Arsene-Ploetze F."/>
            <person name="Koechler S."/>
            <person name="Marchal M."/>
            <person name="Coppee J.Y."/>
            <person name="Chandler M."/>
            <person name="Bonnefoy V."/>
            <person name="Brochier-Armanet C."/>
            <person name="Barakat M."/>
            <person name="Barbe V."/>
            <person name="Battaglia-Brunet F."/>
            <person name="Bruneel O."/>
            <person name="Bryan C.G."/>
            <person name="Cleiss-Arnold J."/>
            <person name="Cruveiller S."/>
            <person name="Erhardt M."/>
            <person name="Heinrich-Salmeron A."/>
            <person name="Hommais F."/>
            <person name="Joulian C."/>
            <person name="Krin E."/>
            <person name="Lieutaud A."/>
            <person name="Lievremont D."/>
            <person name="Michel C."/>
            <person name="Muller D."/>
            <person name="Ortet P."/>
            <person name="Proux C."/>
            <person name="Siguier P."/>
            <person name="Roche D."/>
            <person name="Rouy Z."/>
            <person name="Salvignol G."/>
            <person name="Slyemi D."/>
            <person name="Talla E."/>
            <person name="Weiss S."/>
            <person name="Weissenbach J."/>
            <person name="Medigue C."/>
            <person name="Bertin P.N."/>
        </authorList>
    </citation>
    <scope>NUCLEOTIDE SEQUENCE [LARGE SCALE GENOMIC DNA]</scope>
    <source>
        <strain evidence="3">DSM 22701 / CIP 110005 / 3As</strain>
    </source>
</reference>
<dbReference type="PROSITE" id="PS50943">
    <property type="entry name" value="HTH_CROC1"/>
    <property type="match status" value="1"/>
</dbReference>
<dbReference type="HOGENOM" id="CLU_1659920_0_0_4"/>
<dbReference type="InterPro" id="IPR010982">
    <property type="entry name" value="Lambda_DNA-bd_dom_sf"/>
</dbReference>
<dbReference type="eggNOG" id="COG1396">
    <property type="taxonomic scope" value="Bacteria"/>
</dbReference>
<reference key="1">
    <citation type="submission" date="2009-07" db="EMBL/GenBank/DDBJ databases">
        <authorList>
            <person name="Genoscope - CEA"/>
        </authorList>
    </citation>
    <scope>NUCLEOTIDE SEQUENCE</scope>
    <source>
        <strain>3As</strain>
    </source>
</reference>
<dbReference type="CDD" id="cd00093">
    <property type="entry name" value="HTH_XRE"/>
    <property type="match status" value="1"/>
</dbReference>
<dbReference type="GO" id="GO:0003677">
    <property type="term" value="F:DNA binding"/>
    <property type="evidence" value="ECO:0007669"/>
    <property type="project" value="InterPro"/>
</dbReference>
<gene>
    <name evidence="2" type="ordered locus">THI_1456</name>
</gene>
<evidence type="ECO:0000313" key="3">
    <source>
        <dbReference type="Proteomes" id="UP000002372"/>
    </source>
</evidence>
<dbReference type="KEGG" id="thi:THI_1456"/>
<sequence>MLDPSVALIAVDGDLHWLNRLGSPPPANTEPCQIYHFEALQPPEASRKSFSAFDQLLDELDQNADSAAQLQEGRKWVAENFYQDRPTLASLRLAAGLSQRQLGEKCGWEQPHVSRYESGKHEPTLTVAMTLAAALGVGLDRFAEAWSNTRQSLQDGAEK</sequence>
<dbReference type="RefSeq" id="WP_013105474.1">
    <property type="nucleotide sequence ID" value="NC_014145.1"/>
</dbReference>
<protein>
    <submittedName>
        <fullName evidence="2">Lambda repressor</fullName>
    </submittedName>
</protein>
<accession>D6CQ60</accession>
<evidence type="ECO:0000313" key="2">
    <source>
        <dbReference type="EMBL" id="CAZ88140.1"/>
    </source>
</evidence>
<dbReference type="Gene3D" id="1.10.260.40">
    <property type="entry name" value="lambda repressor-like DNA-binding domains"/>
    <property type="match status" value="1"/>
</dbReference>
<proteinExistence type="predicted"/>
<dbReference type="InterPro" id="IPR001387">
    <property type="entry name" value="Cro/C1-type_HTH"/>
</dbReference>
<dbReference type="Pfam" id="PF01381">
    <property type="entry name" value="HTH_3"/>
    <property type="match status" value="1"/>
</dbReference>
<name>D6CQ60_THIA3</name>
<dbReference type="AlphaFoldDB" id="D6CQ60"/>
<evidence type="ECO:0000259" key="1">
    <source>
        <dbReference type="PROSITE" id="PS50943"/>
    </source>
</evidence>
<dbReference type="SMART" id="SM00530">
    <property type="entry name" value="HTH_XRE"/>
    <property type="match status" value="1"/>
</dbReference>
<dbReference type="SUPFAM" id="SSF47413">
    <property type="entry name" value="lambda repressor-like DNA-binding domains"/>
    <property type="match status" value="1"/>
</dbReference>
<organism evidence="2 3">
    <name type="scientific">Thiomonas arsenitoxydans (strain DSM 22701 / CIP 110005 / 3As)</name>
    <dbReference type="NCBI Taxonomy" id="426114"/>
    <lineage>
        <taxon>Bacteria</taxon>
        <taxon>Pseudomonadati</taxon>
        <taxon>Pseudomonadota</taxon>
        <taxon>Betaproteobacteria</taxon>
        <taxon>Burkholderiales</taxon>
        <taxon>Thiomonas</taxon>
    </lineage>
</organism>
<dbReference type="Proteomes" id="UP000002372">
    <property type="component" value="Chromosome"/>
</dbReference>
<feature type="domain" description="HTH cro/C1-type" evidence="1">
    <location>
        <begin position="88"/>
        <end position="142"/>
    </location>
</feature>
<dbReference type="EMBL" id="FP475956">
    <property type="protein sequence ID" value="CAZ88140.1"/>
    <property type="molecule type" value="Genomic_DNA"/>
</dbReference>